<comment type="caution">
    <text evidence="1">The sequence shown here is derived from an EMBL/GenBank/DDBJ whole genome shotgun (WGS) entry which is preliminary data.</text>
</comment>
<name>A0A2G0NFQ8_9GAMM</name>
<evidence type="ECO:0000313" key="1">
    <source>
        <dbReference type="EMBL" id="PHM33543.1"/>
    </source>
</evidence>
<dbReference type="Proteomes" id="UP000224871">
    <property type="component" value="Unassembled WGS sequence"/>
</dbReference>
<proteinExistence type="predicted"/>
<protein>
    <submittedName>
        <fullName evidence="1">Uncharacterized protein</fullName>
    </submittedName>
</protein>
<reference evidence="1 2" key="1">
    <citation type="journal article" date="2017" name="Nat. Microbiol.">
        <title>Natural product diversity associated with the nematode symbionts Photorhabdus and Xenorhabdus.</title>
        <authorList>
            <person name="Tobias N.J."/>
            <person name="Wolff H."/>
            <person name="Djahanschiri B."/>
            <person name="Grundmann F."/>
            <person name="Kronenwerth M."/>
            <person name="Shi Y.M."/>
            <person name="Simonyi S."/>
            <person name="Grun P."/>
            <person name="Shapiro-Ilan D."/>
            <person name="Pidot S.J."/>
            <person name="Stinear T.P."/>
            <person name="Ebersberger I."/>
            <person name="Bode H.B."/>
        </authorList>
    </citation>
    <scope>NUCLEOTIDE SEQUENCE [LARGE SCALE GENOMIC DNA]</scope>
    <source>
        <strain evidence="1 2">DSM 16336</strain>
    </source>
</reference>
<organism evidence="1 2">
    <name type="scientific">Xenorhabdus innexi</name>
    <dbReference type="NCBI Taxonomy" id="290109"/>
    <lineage>
        <taxon>Bacteria</taxon>
        <taxon>Pseudomonadati</taxon>
        <taxon>Pseudomonadota</taxon>
        <taxon>Gammaproteobacteria</taxon>
        <taxon>Enterobacterales</taxon>
        <taxon>Morganellaceae</taxon>
        <taxon>Xenorhabdus</taxon>
    </lineage>
</organism>
<evidence type="ECO:0000313" key="2">
    <source>
        <dbReference type="Proteomes" id="UP000224871"/>
    </source>
</evidence>
<keyword evidence="2" id="KW-1185">Reference proteome</keyword>
<sequence>MILLVATYTKNQRDVDVCIYRVNSEKIGWENKSARENLFSLACYVIVISDMFFHSIQSEAGIDTQTEIVIWIL</sequence>
<accession>A0A2G0NFQ8</accession>
<gene>
    <name evidence="1" type="ORF">Xinn_02360</name>
</gene>
<dbReference type="EMBL" id="NIBU01000026">
    <property type="protein sequence ID" value="PHM33543.1"/>
    <property type="molecule type" value="Genomic_DNA"/>
</dbReference>